<comment type="caution">
    <text evidence="6">The sequence shown here is derived from an EMBL/GenBank/DDBJ whole genome shotgun (WGS) entry which is preliminary data.</text>
</comment>
<evidence type="ECO:0000256" key="3">
    <source>
        <dbReference type="ARBA" id="ARBA00022553"/>
    </source>
</evidence>
<dbReference type="InterPro" id="IPR025110">
    <property type="entry name" value="AMP-bd_C"/>
</dbReference>
<dbReference type="InterPro" id="IPR020806">
    <property type="entry name" value="PKS_PP-bd"/>
</dbReference>
<dbReference type="Proteomes" id="UP001312865">
    <property type="component" value="Unassembled WGS sequence"/>
</dbReference>
<keyword evidence="2" id="KW-0596">Phosphopantetheine</keyword>
<evidence type="ECO:0000313" key="7">
    <source>
        <dbReference type="Proteomes" id="UP001312865"/>
    </source>
</evidence>
<dbReference type="Gene3D" id="1.10.1200.10">
    <property type="entry name" value="ACP-like"/>
    <property type="match status" value="1"/>
</dbReference>
<evidence type="ECO:0000313" key="6">
    <source>
        <dbReference type="EMBL" id="MEI5909721.1"/>
    </source>
</evidence>
<dbReference type="Gene3D" id="3.30.559.10">
    <property type="entry name" value="Chloramphenicol acetyltransferase-like domain"/>
    <property type="match status" value="1"/>
</dbReference>
<dbReference type="InterPro" id="IPR045851">
    <property type="entry name" value="AMP-bd_C_sf"/>
</dbReference>
<sequence length="750" mass="85981">GEGLARGYLNRPDLTEERFISHPFKEGERLYRTGDLVKYLPDGNIDFLGREDHQVKIRGFRIELGEIEGALCELPLVNEAIVLVHEDESGNKRLVSYVVGDGDVAEWRNQLKKQLPSYMVPAHFVSMESFPLTPNGKVDRKALPTPSKEHVGGHYIAPRTSLEERIVAIWEQVLGIEKIGVGDSFFELGGHSLLATQVISRVQEMFQLDLPLREIFTYPTVEALAERIEQLRQVEKASLPAIVPVNRAEPTPLSFAQQRMWFIDRFNPNSSLYNIPLVWRIKGKLNVDGLEQGLNTLIERHEVLRTVIKEINGKPMQQIQPFTARQVPVVNLTHLPLKEREREMERLIQQEAEAAFDLTQSSMIRAACIQMDTDEWIFLCTMHHIVSDGWSIGIFLEELLTVYKQVMDNKAIELPSLSTQYADFAVWQRKWMGEEGMDEQLHYWKEELSGDLPVINWPSNSVRPAAQTYQGAAYETTIAPSLVEKLKELSRQTGATLFMTLLASYQGFLSRYTAQEDILVGSPIANRNHKELEGLIGFFVNTLVYRANVRGNQTFRELLAQVKEKALKAYDHQDVPFEKIVEVIQPERSTSHSPIFQTSFNLQDTSWNMPDLPEFSMELMKNYTSVAKFDLTLTMEETPEGLLTIFEYNTDLFDASTIEQMARHFKHWLNEVVHHSEEELGSLNPLSEEEKGQLLEGWNATKAEYPRDALIHQLFEEQATRHPKAIAVVYENQQLTYEELNEQANQLAHY</sequence>
<evidence type="ECO:0000256" key="1">
    <source>
        <dbReference type="ARBA" id="ARBA00001957"/>
    </source>
</evidence>
<dbReference type="PANTHER" id="PTHR45527:SF1">
    <property type="entry name" value="FATTY ACID SYNTHASE"/>
    <property type="match status" value="1"/>
</dbReference>
<feature type="non-terminal residue" evidence="6">
    <location>
        <position position="1"/>
    </location>
</feature>
<dbReference type="InterPro" id="IPR009081">
    <property type="entry name" value="PP-bd_ACP"/>
</dbReference>
<dbReference type="Gene3D" id="3.30.300.30">
    <property type="match status" value="1"/>
</dbReference>
<dbReference type="Gene3D" id="3.40.50.12780">
    <property type="entry name" value="N-terminal domain of ligase-like"/>
    <property type="match status" value="1"/>
</dbReference>
<dbReference type="SMART" id="SM00823">
    <property type="entry name" value="PKS_PP"/>
    <property type="match status" value="1"/>
</dbReference>
<evidence type="ECO:0000256" key="4">
    <source>
        <dbReference type="ARBA" id="ARBA00023194"/>
    </source>
</evidence>
<name>A0ABU8HKQ2_9BACI</name>
<dbReference type="SUPFAM" id="SSF47336">
    <property type="entry name" value="ACP-like"/>
    <property type="match status" value="1"/>
</dbReference>
<dbReference type="Gene3D" id="2.30.38.10">
    <property type="entry name" value="Luciferase, Domain 3"/>
    <property type="match status" value="1"/>
</dbReference>
<comment type="cofactor">
    <cofactor evidence="1">
        <name>pantetheine 4'-phosphate</name>
        <dbReference type="ChEBI" id="CHEBI:47942"/>
    </cofactor>
</comment>
<gene>
    <name evidence="6" type="ORF">WAK64_22290</name>
</gene>
<dbReference type="Gene3D" id="3.30.559.30">
    <property type="entry name" value="Nonribosomal peptide synthetase, condensation domain"/>
    <property type="match status" value="1"/>
</dbReference>
<dbReference type="RefSeq" id="WP_336589166.1">
    <property type="nucleotide sequence ID" value="NZ_JBBAXC010000041.1"/>
</dbReference>
<dbReference type="EMBL" id="JBBAXC010000041">
    <property type="protein sequence ID" value="MEI5909721.1"/>
    <property type="molecule type" value="Genomic_DNA"/>
</dbReference>
<dbReference type="InterPro" id="IPR042099">
    <property type="entry name" value="ANL_N_sf"/>
</dbReference>
<dbReference type="CDD" id="cd19531">
    <property type="entry name" value="LCL_NRPS-like"/>
    <property type="match status" value="1"/>
</dbReference>
<organism evidence="6 7">
    <name type="scientific">Bacillus spongiae</name>
    <dbReference type="NCBI Taxonomy" id="2683610"/>
    <lineage>
        <taxon>Bacteria</taxon>
        <taxon>Bacillati</taxon>
        <taxon>Bacillota</taxon>
        <taxon>Bacilli</taxon>
        <taxon>Bacillales</taxon>
        <taxon>Bacillaceae</taxon>
        <taxon>Bacillus</taxon>
    </lineage>
</organism>
<dbReference type="InterPro" id="IPR023213">
    <property type="entry name" value="CAT-like_dom_sf"/>
</dbReference>
<accession>A0ABU8HKQ2</accession>
<dbReference type="SUPFAM" id="SSF52777">
    <property type="entry name" value="CoA-dependent acyltransferases"/>
    <property type="match status" value="2"/>
</dbReference>
<dbReference type="SUPFAM" id="SSF56801">
    <property type="entry name" value="Acetyl-CoA synthetase-like"/>
    <property type="match status" value="2"/>
</dbReference>
<dbReference type="InterPro" id="IPR001242">
    <property type="entry name" value="Condensation_dom"/>
</dbReference>
<keyword evidence="7" id="KW-1185">Reference proteome</keyword>
<dbReference type="Pfam" id="PF13193">
    <property type="entry name" value="AMP-binding_C"/>
    <property type="match status" value="1"/>
</dbReference>
<dbReference type="PROSITE" id="PS50075">
    <property type="entry name" value="CARRIER"/>
    <property type="match status" value="1"/>
</dbReference>
<dbReference type="PANTHER" id="PTHR45527">
    <property type="entry name" value="NONRIBOSOMAL PEPTIDE SYNTHETASE"/>
    <property type="match status" value="1"/>
</dbReference>
<keyword evidence="4" id="KW-0045">Antibiotic biosynthesis</keyword>
<dbReference type="InterPro" id="IPR006162">
    <property type="entry name" value="Ppantetheine_attach_site"/>
</dbReference>
<evidence type="ECO:0000256" key="2">
    <source>
        <dbReference type="ARBA" id="ARBA00022450"/>
    </source>
</evidence>
<keyword evidence="3" id="KW-0597">Phosphoprotein</keyword>
<dbReference type="Pfam" id="PF00668">
    <property type="entry name" value="Condensation"/>
    <property type="match status" value="1"/>
</dbReference>
<dbReference type="PROSITE" id="PS00012">
    <property type="entry name" value="PHOSPHOPANTETHEINE"/>
    <property type="match status" value="1"/>
</dbReference>
<protein>
    <submittedName>
        <fullName evidence="6">Condensation domain-containing protein</fullName>
    </submittedName>
</protein>
<evidence type="ECO:0000259" key="5">
    <source>
        <dbReference type="PROSITE" id="PS50075"/>
    </source>
</evidence>
<feature type="domain" description="Carrier" evidence="5">
    <location>
        <begin position="157"/>
        <end position="232"/>
    </location>
</feature>
<dbReference type="InterPro" id="IPR036736">
    <property type="entry name" value="ACP-like_sf"/>
</dbReference>
<feature type="non-terminal residue" evidence="6">
    <location>
        <position position="750"/>
    </location>
</feature>
<dbReference type="Pfam" id="PF00550">
    <property type="entry name" value="PP-binding"/>
    <property type="match status" value="1"/>
</dbReference>
<reference evidence="6 7" key="1">
    <citation type="journal article" date="2018" name="J. Microbiol.">
        <title>Bacillus spongiae sp. nov., isolated from sponge of Jeju Island.</title>
        <authorList>
            <person name="Lee G.E."/>
            <person name="Im W.T."/>
            <person name="Park J.S."/>
        </authorList>
    </citation>
    <scope>NUCLEOTIDE SEQUENCE [LARGE SCALE GENOMIC DNA]</scope>
    <source>
        <strain evidence="6 7">135PIL107-10</strain>
    </source>
</reference>
<proteinExistence type="predicted"/>